<organism evidence="1 2">
    <name type="scientific">Bombilactobacillus mellis</name>
    <dbReference type="NCBI Taxonomy" id="1218508"/>
    <lineage>
        <taxon>Bacteria</taxon>
        <taxon>Bacillati</taxon>
        <taxon>Bacillota</taxon>
        <taxon>Bacilli</taxon>
        <taxon>Lactobacillales</taxon>
        <taxon>Lactobacillaceae</taxon>
        <taxon>Bombilactobacillus</taxon>
    </lineage>
</organism>
<comment type="caution">
    <text evidence="1">The sequence shown here is derived from an EMBL/GenBank/DDBJ whole genome shotgun (WGS) entry which is preliminary data.</text>
</comment>
<reference evidence="1 2" key="1">
    <citation type="submission" date="2014-12" db="EMBL/GenBank/DDBJ databases">
        <title>Comparative genomics of the lactic acid bacteria isolated from the honey bee gut.</title>
        <authorList>
            <person name="Ellegaard K.M."/>
            <person name="Tamarit D."/>
            <person name="Javelind E."/>
            <person name="Olofsson T."/>
            <person name="Andersson S.G."/>
            <person name="Vasquez A."/>
        </authorList>
    </citation>
    <scope>NUCLEOTIDE SEQUENCE [LARGE SCALE GENOMIC DNA]</scope>
    <source>
        <strain evidence="1 2">Hon2</strain>
    </source>
</reference>
<dbReference type="HOGENOM" id="CLU_1056862_0_0_9"/>
<gene>
    <name evidence="1" type="ORF">JG29_05370</name>
</gene>
<evidence type="ECO:0000313" key="1">
    <source>
        <dbReference type="EMBL" id="KJY49092.1"/>
    </source>
</evidence>
<keyword evidence="2" id="KW-1185">Reference proteome</keyword>
<dbReference type="STRING" id="1218508.JG29_05370"/>
<protein>
    <submittedName>
        <fullName evidence="1">Uncharacterized protein</fullName>
    </submittedName>
</protein>
<proteinExistence type="predicted"/>
<dbReference type="EMBL" id="JXBZ01000005">
    <property type="protein sequence ID" value="KJY49092.1"/>
    <property type="molecule type" value="Genomic_DNA"/>
</dbReference>
<dbReference type="AlphaFoldDB" id="A0A0F4KQZ8"/>
<accession>A0A0F4KQZ8</accession>
<dbReference type="RefSeq" id="WP_045922398.1">
    <property type="nucleotide sequence ID" value="NZ_JBHTHW010000003.1"/>
</dbReference>
<dbReference type="PATRIC" id="fig|1218508.4.peg.551"/>
<evidence type="ECO:0000313" key="2">
    <source>
        <dbReference type="Proteomes" id="UP000033695"/>
    </source>
</evidence>
<sequence>MDQDNKDENFSSLRNFGLVNQLTDDRGNFLDLIQCNLLNYNDNFELKKPISSVHALLFILKDLSADIFNTENDSNVLTLARTKAIESIIDALMDHEVNCKIKQRLFLDVYIRLLYEHLNILNQSKRAGFSQRIDQMTKYCCSTLGYNSKSKLNELQQSSKKHYWLLSDTLHGRKLIPLNKNLSDDLQSIFSSNRFTNNISESYQFLENISESCKIVLKWMFIVSHFIPTSHSSHFSPYKVNIYIDMLKEICSFEPLLIYPNDN</sequence>
<name>A0A0F4KQZ8_9LACO</name>
<dbReference type="Proteomes" id="UP000033695">
    <property type="component" value="Unassembled WGS sequence"/>
</dbReference>